<protein>
    <recommendedName>
        <fullName evidence="3">Glycogen debranching protein</fullName>
    </recommendedName>
</protein>
<dbReference type="Proteomes" id="UP001597051">
    <property type="component" value="Unassembled WGS sequence"/>
</dbReference>
<dbReference type="RefSeq" id="WP_379753875.1">
    <property type="nucleotide sequence ID" value="NZ_JBHSYB010000011.1"/>
</dbReference>
<dbReference type="InterPro" id="IPR008928">
    <property type="entry name" value="6-hairpin_glycosidase_sf"/>
</dbReference>
<evidence type="ECO:0000313" key="2">
    <source>
        <dbReference type="Proteomes" id="UP001597051"/>
    </source>
</evidence>
<reference evidence="2" key="1">
    <citation type="journal article" date="2019" name="Int. J. Syst. Evol. Microbiol.">
        <title>The Global Catalogue of Microorganisms (GCM) 10K type strain sequencing project: providing services to taxonomists for standard genome sequencing and annotation.</title>
        <authorList>
            <consortium name="The Broad Institute Genomics Platform"/>
            <consortium name="The Broad Institute Genome Sequencing Center for Infectious Disease"/>
            <person name="Wu L."/>
            <person name="Ma J."/>
        </authorList>
    </citation>
    <scope>NUCLEOTIDE SEQUENCE [LARGE SCALE GENOMIC DNA]</scope>
    <source>
        <strain evidence="2">CECT 7649</strain>
    </source>
</reference>
<dbReference type="EMBL" id="JBHTIZ010000006">
    <property type="protein sequence ID" value="MFD0983392.1"/>
    <property type="molecule type" value="Genomic_DNA"/>
</dbReference>
<organism evidence="1 2">
    <name type="scientific">Flavobacterium myungsuense</name>
    <dbReference type="NCBI Taxonomy" id="651823"/>
    <lineage>
        <taxon>Bacteria</taxon>
        <taxon>Pseudomonadati</taxon>
        <taxon>Bacteroidota</taxon>
        <taxon>Flavobacteriia</taxon>
        <taxon>Flavobacteriales</taxon>
        <taxon>Flavobacteriaceae</taxon>
        <taxon>Flavobacterium</taxon>
    </lineage>
</organism>
<sequence>MKKYILPVLPTVFLFVYSAYSQKLVYEKLPLVLNANSLEDGLGQFVTADLPNVSPKNNMALKPEATPLTKKMWAIALNDVELNLITNDYGTYFAAGRRYTDRVYTRDISYAGILGLNALYPKEMMTSLRVTRNVISKMGYKVSTEEVIKEIDAPWEAITDDRKQIMTLFKSNSITRRTDDVVWVWAVDDLFKSHPEVADWNWFYANGKSNFDTLYAPWFDTIDGLYKGQNTFQDLESEGYPEGYSQADCVLIKSTSTNCLYYKGMLSLANAAQKCNLPEEAEVWTKKAELLKKAILKELRLPDGTFTYYKDRKGKVMPNQNNLGTAFAILFGIVKGEAARKAIDNYPSNHYGTPLIHPFLGDGKGDHNAAAWPFCDTFFLQAKEIADDKDYTAYNAALLARTMGTKFSEKRDKGWGGFGSFHEKVTLPSGLISGSGSQLWTSAAFINVCLRAKLVDLK</sequence>
<evidence type="ECO:0008006" key="3">
    <source>
        <dbReference type="Google" id="ProtNLM"/>
    </source>
</evidence>
<dbReference type="InterPro" id="IPR012341">
    <property type="entry name" value="6hp_glycosidase-like_sf"/>
</dbReference>
<proteinExistence type="predicted"/>
<comment type="caution">
    <text evidence="1">The sequence shown here is derived from an EMBL/GenBank/DDBJ whole genome shotgun (WGS) entry which is preliminary data.</text>
</comment>
<accession>A0ABW3IZ05</accession>
<dbReference type="SUPFAM" id="SSF48208">
    <property type="entry name" value="Six-hairpin glycosidases"/>
    <property type="match status" value="1"/>
</dbReference>
<dbReference type="Gene3D" id="1.50.10.10">
    <property type="match status" value="1"/>
</dbReference>
<keyword evidence="2" id="KW-1185">Reference proteome</keyword>
<gene>
    <name evidence="1" type="ORF">ACFQ0S_02775</name>
</gene>
<evidence type="ECO:0000313" key="1">
    <source>
        <dbReference type="EMBL" id="MFD0983392.1"/>
    </source>
</evidence>
<name>A0ABW3IZ05_9FLAO</name>